<dbReference type="OrthoDB" id="269872at2759"/>
<dbReference type="EMBL" id="JADBJN010000002">
    <property type="protein sequence ID" value="KAG5677311.1"/>
    <property type="molecule type" value="Genomic_DNA"/>
</dbReference>
<dbReference type="SUPFAM" id="SSF57997">
    <property type="entry name" value="Tropomyosin"/>
    <property type="match status" value="1"/>
</dbReference>
<evidence type="ECO:0000313" key="3">
    <source>
        <dbReference type="Proteomes" id="UP001107558"/>
    </source>
</evidence>
<dbReference type="PANTHER" id="PTHR23313:SF0">
    <property type="entry name" value="TESTIS-EXPRESSED PROTEIN 9"/>
    <property type="match status" value="1"/>
</dbReference>
<accession>A0A9J6C5P9</accession>
<reference evidence="2" key="1">
    <citation type="submission" date="2021-03" db="EMBL/GenBank/DDBJ databases">
        <title>Chromosome level genome of the anhydrobiotic midge Polypedilum vanderplanki.</title>
        <authorList>
            <person name="Yoshida Y."/>
            <person name="Kikawada T."/>
            <person name="Gusev O."/>
        </authorList>
    </citation>
    <scope>NUCLEOTIDE SEQUENCE</scope>
    <source>
        <strain evidence="2">NIAS01</strain>
        <tissue evidence="2">Whole body or cell culture</tissue>
    </source>
</reference>
<feature type="region of interest" description="Disordered" evidence="1">
    <location>
        <begin position="227"/>
        <end position="254"/>
    </location>
</feature>
<dbReference type="Proteomes" id="UP001107558">
    <property type="component" value="Chromosome 2"/>
</dbReference>
<dbReference type="PANTHER" id="PTHR23313">
    <property type="entry name" value="TSEC1-RELATED"/>
    <property type="match status" value="1"/>
</dbReference>
<evidence type="ECO:0000256" key="1">
    <source>
        <dbReference type="SAM" id="MobiDB-lite"/>
    </source>
</evidence>
<organism evidence="2 3">
    <name type="scientific">Polypedilum vanderplanki</name>
    <name type="common">Sleeping chironomid midge</name>
    <dbReference type="NCBI Taxonomy" id="319348"/>
    <lineage>
        <taxon>Eukaryota</taxon>
        <taxon>Metazoa</taxon>
        <taxon>Ecdysozoa</taxon>
        <taxon>Arthropoda</taxon>
        <taxon>Hexapoda</taxon>
        <taxon>Insecta</taxon>
        <taxon>Pterygota</taxon>
        <taxon>Neoptera</taxon>
        <taxon>Endopterygota</taxon>
        <taxon>Diptera</taxon>
        <taxon>Nematocera</taxon>
        <taxon>Chironomoidea</taxon>
        <taxon>Chironomidae</taxon>
        <taxon>Chironominae</taxon>
        <taxon>Polypedilum</taxon>
        <taxon>Polypedilum</taxon>
    </lineage>
</organism>
<dbReference type="Gene3D" id="1.10.287.1490">
    <property type="match status" value="1"/>
</dbReference>
<feature type="compositionally biased region" description="Basic and acidic residues" evidence="1">
    <location>
        <begin position="227"/>
        <end position="237"/>
    </location>
</feature>
<gene>
    <name evidence="2" type="ORF">PVAND_007080</name>
</gene>
<dbReference type="AlphaFoldDB" id="A0A9J6C5P9"/>
<protein>
    <submittedName>
        <fullName evidence="2">Uncharacterized protein</fullName>
    </submittedName>
</protein>
<comment type="caution">
    <text evidence="2">The sequence shown here is derived from an EMBL/GenBank/DDBJ whole genome shotgun (WGS) entry which is preliminary data.</text>
</comment>
<name>A0A9J6C5P9_POLVA</name>
<keyword evidence="3" id="KW-1185">Reference proteome</keyword>
<sequence>MDQSFIDREKELFKLNAKLNAKSKKIDPSSIIAAATSSTLSISTTTKIKGKTVQIHTTNSNFNYYEEQPSDEQQQQKHLELMCKKMNITNQPVKKPQEIVYPLFNRHAHKQQQISRRVDIHMPNASLMSDGNADAEETDIKSIKTETAVDSFKNESLLTHCTDESSAVPPVDPIIPHILNMPLPPPPNSTDIIPKCIEKKISNDGLLKFLKSKVVLLQTELENTQRHNDTLEKENTKQSKKVKKLTGQLDKANSKLESLESSLKSLQEKNAEHEQSLKDKDAIISELNRELSTMKEELRELNHNHQVMEKRMLKTQEDHDMMKSKYESYKDIEIIMRESAKEEKIAYEEKIKKLRKGRLDLLKAYKQNIILIDNLRRQNLCLEKAKALEIAEKEFLKVLDWNFTDK</sequence>
<evidence type="ECO:0000313" key="2">
    <source>
        <dbReference type="EMBL" id="KAG5677311.1"/>
    </source>
</evidence>
<proteinExistence type="predicted"/>